<evidence type="ECO:0000256" key="5">
    <source>
        <dbReference type="ARBA" id="ARBA00023270"/>
    </source>
</evidence>
<organism evidence="8 9">
    <name type="scientific">Leeia speluncae</name>
    <dbReference type="NCBI Taxonomy" id="2884804"/>
    <lineage>
        <taxon>Bacteria</taxon>
        <taxon>Pseudomonadati</taxon>
        <taxon>Pseudomonadota</taxon>
        <taxon>Betaproteobacteria</taxon>
        <taxon>Neisseriales</taxon>
        <taxon>Leeiaceae</taxon>
        <taxon>Leeia</taxon>
    </lineage>
</organism>
<dbReference type="EMBL" id="JAJBZT010000002">
    <property type="protein sequence ID" value="MCB6182665.1"/>
    <property type="molecule type" value="Genomic_DNA"/>
</dbReference>
<evidence type="ECO:0000313" key="8">
    <source>
        <dbReference type="EMBL" id="MCB6182665.1"/>
    </source>
</evidence>
<dbReference type="Proteomes" id="UP001165395">
    <property type="component" value="Unassembled WGS sequence"/>
</dbReference>
<accession>A0ABS8D3A9</accession>
<dbReference type="NCBIfam" id="TIGR00126">
    <property type="entry name" value="deoC"/>
    <property type="match status" value="1"/>
</dbReference>
<keyword evidence="9" id="KW-1185">Reference proteome</keyword>
<evidence type="ECO:0000256" key="3">
    <source>
        <dbReference type="ARBA" id="ARBA00012515"/>
    </source>
</evidence>
<keyword evidence="5" id="KW-0704">Schiff base</keyword>
<evidence type="ECO:0000256" key="2">
    <source>
        <dbReference type="ARBA" id="ARBA00009473"/>
    </source>
</evidence>
<evidence type="ECO:0000256" key="4">
    <source>
        <dbReference type="ARBA" id="ARBA00023239"/>
    </source>
</evidence>
<dbReference type="SUPFAM" id="SSF51569">
    <property type="entry name" value="Aldolase"/>
    <property type="match status" value="1"/>
</dbReference>
<dbReference type="PANTHER" id="PTHR10889">
    <property type="entry name" value="DEOXYRIBOSE-PHOSPHATE ALDOLASE"/>
    <property type="match status" value="1"/>
</dbReference>
<dbReference type="GO" id="GO:0004139">
    <property type="term" value="F:deoxyribose-phosphate aldolase activity"/>
    <property type="evidence" value="ECO:0007669"/>
    <property type="project" value="UniProtKB-EC"/>
</dbReference>
<dbReference type="PIRSF" id="PIRSF001357">
    <property type="entry name" value="DeoC"/>
    <property type="match status" value="1"/>
</dbReference>
<dbReference type="InterPro" id="IPR002915">
    <property type="entry name" value="DeoC/FbaB/LacD_aldolase"/>
</dbReference>
<evidence type="ECO:0000313" key="9">
    <source>
        <dbReference type="Proteomes" id="UP001165395"/>
    </source>
</evidence>
<dbReference type="Gene3D" id="3.20.20.70">
    <property type="entry name" value="Aldolase class I"/>
    <property type="match status" value="1"/>
</dbReference>
<dbReference type="InterPro" id="IPR011343">
    <property type="entry name" value="DeoC"/>
</dbReference>
<gene>
    <name evidence="8" type="primary">deoC</name>
    <name evidence="8" type="ORF">LIN78_03745</name>
</gene>
<name>A0ABS8D3A9_9NEIS</name>
<reference evidence="8" key="1">
    <citation type="submission" date="2021-10" db="EMBL/GenBank/DDBJ databases">
        <title>The complete genome sequence of Leeia sp. TBRC 13508.</title>
        <authorList>
            <person name="Charoenyingcharoen P."/>
            <person name="Yukphan P."/>
        </authorList>
    </citation>
    <scope>NUCLEOTIDE SEQUENCE</scope>
    <source>
        <strain evidence="8">TBRC 13508</strain>
    </source>
</reference>
<evidence type="ECO:0000256" key="7">
    <source>
        <dbReference type="NCBIfam" id="TIGR00126"/>
    </source>
</evidence>
<comment type="catalytic activity">
    <reaction evidence="6">
        <text>2-deoxy-D-ribose 5-phosphate = D-glyceraldehyde 3-phosphate + acetaldehyde</text>
        <dbReference type="Rhea" id="RHEA:12821"/>
        <dbReference type="ChEBI" id="CHEBI:15343"/>
        <dbReference type="ChEBI" id="CHEBI:59776"/>
        <dbReference type="ChEBI" id="CHEBI:62877"/>
        <dbReference type="EC" id="4.1.2.4"/>
    </reaction>
</comment>
<keyword evidence="4 8" id="KW-0456">Lyase</keyword>
<dbReference type="Pfam" id="PF01791">
    <property type="entry name" value="DeoC"/>
    <property type="match status" value="1"/>
</dbReference>
<dbReference type="CDD" id="cd00959">
    <property type="entry name" value="DeoC"/>
    <property type="match status" value="1"/>
</dbReference>
<comment type="similarity">
    <text evidence="2">Belongs to the DeoC/FbaB aldolase family. DeoC type 2 subfamily.</text>
</comment>
<dbReference type="PANTHER" id="PTHR10889:SF3">
    <property type="entry name" value="DEOXYRIBOSE-PHOSPHATE ALDOLASE"/>
    <property type="match status" value="1"/>
</dbReference>
<protein>
    <recommendedName>
        <fullName evidence="3 7">Deoxyribose-phosphate aldolase</fullName>
        <ecNumber evidence="3 7">4.1.2.4</ecNumber>
    </recommendedName>
</protein>
<dbReference type="EC" id="4.1.2.4" evidence="3 7"/>
<comment type="pathway">
    <text evidence="1">Carbohydrate degradation; 2-deoxy-D-ribose 1-phosphate degradation; D-glyceraldehyde 3-phosphate and acetaldehyde from 2-deoxy-alpha-D-ribose 1-phosphate: step 2/2.</text>
</comment>
<dbReference type="InterPro" id="IPR013785">
    <property type="entry name" value="Aldolase_TIM"/>
</dbReference>
<dbReference type="SMART" id="SM01133">
    <property type="entry name" value="DeoC"/>
    <property type="match status" value="1"/>
</dbReference>
<comment type="caution">
    <text evidence="8">The sequence shown here is derived from an EMBL/GenBank/DDBJ whole genome shotgun (WGS) entry which is preliminary data.</text>
</comment>
<evidence type="ECO:0000256" key="1">
    <source>
        <dbReference type="ARBA" id="ARBA00004816"/>
    </source>
</evidence>
<sequence>MSLQSRARQALGLMDLTSLNENDSDESVSQLGVSAHTSQGSPAALCVYPQFIQAARQGLKSVGLSLPIATVTNFPDGEALPELAAAETAGAVTLGADEIDVVLPYKALKNGDEFVCRQLVTKCKAAAGGKLLKVIIESGELKTPELIRQASDIAIECGADFIKTSTGKVSVNATLEAARIMLEAIKASGKPVGFKAAGGVRTAEDAAAYLDLADEIMGEGWVSAKTFRFGASGLLGALLQTLGENTANNQTAGY</sequence>
<evidence type="ECO:0000256" key="6">
    <source>
        <dbReference type="ARBA" id="ARBA00048791"/>
    </source>
</evidence>
<proteinExistence type="inferred from homology"/>
<dbReference type="RefSeq" id="WP_227178628.1">
    <property type="nucleotide sequence ID" value="NZ_JAJBZT010000002.1"/>
</dbReference>